<gene>
    <name evidence="1" type="ORF">MLD38_022828</name>
</gene>
<organism evidence="1 2">
    <name type="scientific">Melastoma candidum</name>
    <dbReference type="NCBI Taxonomy" id="119954"/>
    <lineage>
        <taxon>Eukaryota</taxon>
        <taxon>Viridiplantae</taxon>
        <taxon>Streptophyta</taxon>
        <taxon>Embryophyta</taxon>
        <taxon>Tracheophyta</taxon>
        <taxon>Spermatophyta</taxon>
        <taxon>Magnoliopsida</taxon>
        <taxon>eudicotyledons</taxon>
        <taxon>Gunneridae</taxon>
        <taxon>Pentapetalae</taxon>
        <taxon>rosids</taxon>
        <taxon>malvids</taxon>
        <taxon>Myrtales</taxon>
        <taxon>Melastomataceae</taxon>
        <taxon>Melastomatoideae</taxon>
        <taxon>Melastomateae</taxon>
        <taxon>Melastoma</taxon>
    </lineage>
</organism>
<proteinExistence type="predicted"/>
<keyword evidence="2" id="KW-1185">Reference proteome</keyword>
<reference evidence="2" key="1">
    <citation type="journal article" date="2023" name="Front. Plant Sci.">
        <title>Chromosomal-level genome assembly of Melastoma candidum provides insights into trichome evolution.</title>
        <authorList>
            <person name="Zhong Y."/>
            <person name="Wu W."/>
            <person name="Sun C."/>
            <person name="Zou P."/>
            <person name="Liu Y."/>
            <person name="Dai S."/>
            <person name="Zhou R."/>
        </authorList>
    </citation>
    <scope>NUCLEOTIDE SEQUENCE [LARGE SCALE GENOMIC DNA]</scope>
</reference>
<comment type="caution">
    <text evidence="1">The sequence shown here is derived from an EMBL/GenBank/DDBJ whole genome shotgun (WGS) entry which is preliminary data.</text>
</comment>
<evidence type="ECO:0000313" key="2">
    <source>
        <dbReference type="Proteomes" id="UP001057402"/>
    </source>
</evidence>
<dbReference type="Proteomes" id="UP001057402">
    <property type="component" value="Chromosome 6"/>
</dbReference>
<name>A0ACB9QKK6_9MYRT</name>
<evidence type="ECO:0000313" key="1">
    <source>
        <dbReference type="EMBL" id="KAI4367045.1"/>
    </source>
</evidence>
<dbReference type="EMBL" id="CM042885">
    <property type="protein sequence ID" value="KAI4367045.1"/>
    <property type="molecule type" value="Genomic_DNA"/>
</dbReference>
<protein>
    <submittedName>
        <fullName evidence="1">Uncharacterized protein</fullName>
    </submittedName>
</protein>
<accession>A0ACB9QKK6</accession>
<sequence length="282" mass="31703">MGRKPCCDKVGLKKGPWTAEEDKKLINFILNNGQCCWRALPKLAGLLRCGKSCRLRWTNYLRPDLKRGLLSEYEEKTVIDLHAQLGNRWSKIASHLPGRTDNEIKNHWNTHIKKKLKKMGIDPLTHQPLPPPLAAHLDHDKGHPDGQCKEPYDENKDSPVAASQVKEREECAVASFCVDEVPLIDPKEILIPCHPSSSATSSSMSTSSSSAVIGHGNIFEDLEFLELEWSWDYSKDIQLWDEDFDWDPNLLIEEGTQGSMSTEAAGSTAYQIPVLDQISWAS</sequence>